<proteinExistence type="predicted"/>
<evidence type="ECO:0000313" key="2">
    <source>
        <dbReference type="Proteomes" id="UP000828941"/>
    </source>
</evidence>
<accession>A0ACB9M1U3</accession>
<comment type="caution">
    <text evidence="1">The sequence shown here is derived from an EMBL/GenBank/DDBJ whole genome shotgun (WGS) entry which is preliminary data.</text>
</comment>
<sequence length="577" mass="64061">MGAYEQNETKNKFAILGISSILLVTMFAAVAHGEEEEHGMFEEMGQIASSQKFTNVDMVCRSTEYQNTCKESLANAGNGSTDIKDLFKAGLNAAIEEMKKQIHNSTLFKELSTDDSTKQALDVCKEVLGFAVDSLHASIHKLDRFDIHKLQDYAYDLKIWLSATLTHQQTCLDAFEDTTTNAGKEMTRVLNSSMELSSNALDMVTGFSDLLKNFKFGSGKRKLMSASEEATMDDGFHSWVSEGHRRLLQVAPEGVKPNAVVAQDGSGDYKTLTDALKSIPKKNRTPFVIYVKAGIYKEYVDVKKHMTHVTIIGDGPTQTRFTGNKNYLDGVKTYFTATFGVNAVYFTAKNVGFENTAGSLKHQAVALRVTADKAVFYNCFIDGYQDSLYVQSQRQFYRDCSISGTIDFVFGDAAVVFQNCKLIVRKPLDNQNCIVAAGGRMKPDDPNGLIFQSCHFTAEPDYLPWKATSGRTSYLARPWKPYAKTVIVDSTIDGIFDPKGYLDWEGTVHHQTCSAFEFNNKGPGADTNQRAKWPGVKVLSGPEAATYYPYKFYEIKNATEKDSFISTTGIPYNAANI</sequence>
<evidence type="ECO:0000313" key="1">
    <source>
        <dbReference type="EMBL" id="KAI4317546.1"/>
    </source>
</evidence>
<name>A0ACB9M1U3_BAUVA</name>
<protein>
    <submittedName>
        <fullName evidence="1">Uncharacterized protein</fullName>
    </submittedName>
</protein>
<gene>
    <name evidence="1" type="ORF">L6164_025409</name>
</gene>
<reference evidence="1 2" key="1">
    <citation type="journal article" date="2022" name="DNA Res.">
        <title>Chromosomal-level genome assembly of the orchid tree Bauhinia variegata (Leguminosae; Cercidoideae) supports the allotetraploid origin hypothesis of Bauhinia.</title>
        <authorList>
            <person name="Zhong Y."/>
            <person name="Chen Y."/>
            <person name="Zheng D."/>
            <person name="Pang J."/>
            <person name="Liu Y."/>
            <person name="Luo S."/>
            <person name="Meng S."/>
            <person name="Qian L."/>
            <person name="Wei D."/>
            <person name="Dai S."/>
            <person name="Zhou R."/>
        </authorList>
    </citation>
    <scope>NUCLEOTIDE SEQUENCE [LARGE SCALE GENOMIC DNA]</scope>
    <source>
        <strain evidence="1">BV-YZ2020</strain>
    </source>
</reference>
<keyword evidence="2" id="KW-1185">Reference proteome</keyword>
<organism evidence="1 2">
    <name type="scientific">Bauhinia variegata</name>
    <name type="common">Purple orchid tree</name>
    <name type="synonym">Phanera variegata</name>
    <dbReference type="NCBI Taxonomy" id="167791"/>
    <lineage>
        <taxon>Eukaryota</taxon>
        <taxon>Viridiplantae</taxon>
        <taxon>Streptophyta</taxon>
        <taxon>Embryophyta</taxon>
        <taxon>Tracheophyta</taxon>
        <taxon>Spermatophyta</taxon>
        <taxon>Magnoliopsida</taxon>
        <taxon>eudicotyledons</taxon>
        <taxon>Gunneridae</taxon>
        <taxon>Pentapetalae</taxon>
        <taxon>rosids</taxon>
        <taxon>fabids</taxon>
        <taxon>Fabales</taxon>
        <taxon>Fabaceae</taxon>
        <taxon>Cercidoideae</taxon>
        <taxon>Cercideae</taxon>
        <taxon>Bauhiniinae</taxon>
        <taxon>Bauhinia</taxon>
    </lineage>
</organism>
<dbReference type="Proteomes" id="UP000828941">
    <property type="component" value="Chromosome 10"/>
</dbReference>
<dbReference type="EMBL" id="CM039435">
    <property type="protein sequence ID" value="KAI4317546.1"/>
    <property type="molecule type" value="Genomic_DNA"/>
</dbReference>